<dbReference type="GO" id="GO:0004527">
    <property type="term" value="F:exonuclease activity"/>
    <property type="evidence" value="ECO:0007669"/>
    <property type="project" value="UniProtKB-KW"/>
</dbReference>
<dbReference type="CDD" id="cd05782">
    <property type="entry name" value="DNA_polB_like1_exo"/>
    <property type="match status" value="1"/>
</dbReference>
<dbReference type="SUPFAM" id="SSF53098">
    <property type="entry name" value="Ribonuclease H-like"/>
    <property type="match status" value="1"/>
</dbReference>
<dbReference type="EMBL" id="CP036525">
    <property type="protein sequence ID" value="QDT01792.1"/>
    <property type="molecule type" value="Genomic_DNA"/>
</dbReference>
<keyword evidence="4" id="KW-1185">Reference proteome</keyword>
<dbReference type="OrthoDB" id="272484at2"/>
<feature type="region of interest" description="Disordered" evidence="1">
    <location>
        <begin position="273"/>
        <end position="321"/>
    </location>
</feature>
<evidence type="ECO:0000259" key="2">
    <source>
        <dbReference type="Pfam" id="PF10108"/>
    </source>
</evidence>
<keyword evidence="3" id="KW-0269">Exonuclease</keyword>
<dbReference type="InterPro" id="IPR019288">
    <property type="entry name" value="3'-5'_exonuclease_PolB-like"/>
</dbReference>
<feature type="compositionally biased region" description="Low complexity" evidence="1">
    <location>
        <begin position="283"/>
        <end position="301"/>
    </location>
</feature>
<gene>
    <name evidence="3" type="ORF">K227x_01600</name>
</gene>
<proteinExistence type="predicted"/>
<dbReference type="Pfam" id="PF10108">
    <property type="entry name" value="DNA_pol_B_exo2"/>
    <property type="match status" value="1"/>
</dbReference>
<evidence type="ECO:0000313" key="3">
    <source>
        <dbReference type="EMBL" id="QDT01792.1"/>
    </source>
</evidence>
<protein>
    <submittedName>
        <fullName evidence="3">Putative 3'-5' exonuclease related to the exonuclease domain of PolB</fullName>
    </submittedName>
</protein>
<dbReference type="InterPro" id="IPR036397">
    <property type="entry name" value="RNaseH_sf"/>
</dbReference>
<sequence>MVAQVSYLIFDVESVADGELVSRIRYPGMDYSPQDAIATYQDELMETRGTTFIPHTFQLPVAVVVAKVSADFRLVDVVSLDEPEFRPHVITQSFWRGWDAYKYPTWVTFNGRSFDVPLMELAAYRFGISLPKWFRGDGYKAPRNRYNTAAHLDLQDVLTNFGAARCNGGLNLVSQMLGKPGKMDLTGDQVQQQHNEGNKKAISDYCRCDVLDTYFVFLRTRVLTGNITLDQEIQLVAEAKQWIEERAPDCEAYRDYLGHWREWANPWAIEVDPKADTDDVPESATDAAADAPVQAVSSVDSESPGTPSVDAAADPKTDESP</sequence>
<accession>A0A517N3S7</accession>
<dbReference type="RefSeq" id="WP_145167588.1">
    <property type="nucleotide sequence ID" value="NZ_CP036525.1"/>
</dbReference>
<evidence type="ECO:0000313" key="4">
    <source>
        <dbReference type="Proteomes" id="UP000318538"/>
    </source>
</evidence>
<keyword evidence="3" id="KW-0378">Hydrolase</keyword>
<dbReference type="InterPro" id="IPR012337">
    <property type="entry name" value="RNaseH-like_sf"/>
</dbReference>
<name>A0A517N3S7_9BACT</name>
<dbReference type="KEGG" id="rlc:K227x_01600"/>
<organism evidence="3 4">
    <name type="scientific">Rubripirellula lacrimiformis</name>
    <dbReference type="NCBI Taxonomy" id="1930273"/>
    <lineage>
        <taxon>Bacteria</taxon>
        <taxon>Pseudomonadati</taxon>
        <taxon>Planctomycetota</taxon>
        <taxon>Planctomycetia</taxon>
        <taxon>Pirellulales</taxon>
        <taxon>Pirellulaceae</taxon>
        <taxon>Rubripirellula</taxon>
    </lineage>
</organism>
<feature type="domain" description="Predicted 3'-5' exonuclease PolB-like" evidence="2">
    <location>
        <begin position="51"/>
        <end position="260"/>
    </location>
</feature>
<keyword evidence="3" id="KW-0540">Nuclease</keyword>
<dbReference type="Proteomes" id="UP000318538">
    <property type="component" value="Chromosome"/>
</dbReference>
<evidence type="ECO:0000256" key="1">
    <source>
        <dbReference type="SAM" id="MobiDB-lite"/>
    </source>
</evidence>
<dbReference type="Gene3D" id="3.30.420.10">
    <property type="entry name" value="Ribonuclease H-like superfamily/Ribonuclease H"/>
    <property type="match status" value="1"/>
</dbReference>
<dbReference type="AlphaFoldDB" id="A0A517N3S7"/>
<reference evidence="3 4" key="1">
    <citation type="submission" date="2019-02" db="EMBL/GenBank/DDBJ databases">
        <title>Deep-cultivation of Planctomycetes and their phenomic and genomic characterization uncovers novel biology.</title>
        <authorList>
            <person name="Wiegand S."/>
            <person name="Jogler M."/>
            <person name="Boedeker C."/>
            <person name="Pinto D."/>
            <person name="Vollmers J."/>
            <person name="Rivas-Marin E."/>
            <person name="Kohn T."/>
            <person name="Peeters S.H."/>
            <person name="Heuer A."/>
            <person name="Rast P."/>
            <person name="Oberbeckmann S."/>
            <person name="Bunk B."/>
            <person name="Jeske O."/>
            <person name="Meyerdierks A."/>
            <person name="Storesund J.E."/>
            <person name="Kallscheuer N."/>
            <person name="Luecker S."/>
            <person name="Lage O.M."/>
            <person name="Pohl T."/>
            <person name="Merkel B.J."/>
            <person name="Hornburger P."/>
            <person name="Mueller R.-W."/>
            <person name="Bruemmer F."/>
            <person name="Labrenz M."/>
            <person name="Spormann A.M."/>
            <person name="Op den Camp H."/>
            <person name="Overmann J."/>
            <person name="Amann R."/>
            <person name="Jetten M.S.M."/>
            <person name="Mascher T."/>
            <person name="Medema M.H."/>
            <person name="Devos D.P."/>
            <person name="Kaster A.-K."/>
            <person name="Ovreas L."/>
            <person name="Rohde M."/>
            <person name="Galperin M.Y."/>
            <person name="Jogler C."/>
        </authorList>
    </citation>
    <scope>NUCLEOTIDE SEQUENCE [LARGE SCALE GENOMIC DNA]</scope>
    <source>
        <strain evidence="3 4">K22_7</strain>
    </source>
</reference>
<dbReference type="GO" id="GO:0003676">
    <property type="term" value="F:nucleic acid binding"/>
    <property type="evidence" value="ECO:0007669"/>
    <property type="project" value="InterPro"/>
</dbReference>